<dbReference type="EMBL" id="CH445347">
    <property type="protein sequence ID" value="EAT79902.2"/>
    <property type="molecule type" value="Genomic_DNA"/>
</dbReference>
<dbReference type="GO" id="GO:0005634">
    <property type="term" value="C:nucleus"/>
    <property type="evidence" value="ECO:0000318"/>
    <property type="project" value="GO_Central"/>
</dbReference>
<dbReference type="Gene3D" id="3.90.25.10">
    <property type="entry name" value="UDP-galactose 4-epimerase, domain 1"/>
    <property type="match status" value="1"/>
</dbReference>
<sequence>MKLLKHCDVNEHLSCTSRSRTTRSEMANGGLSRTLSDIIKSVLAFAAAERARYARIHPAEQHHPDCKQGGSVVNALLKANAPFEILALTRNAKSASAQKLLQKSPKIKLVTGDFSAIDDIFLGSKVPLGSNEEAHGKALIDAALKNDVSHFVYTSVERGPNSDTTPTNVPHFITKHNIEQHLFAKAKGSNMTWTVLRPVAFFDNLMPNFFGKVFTASWLMRLGEETKKMQLIATSDIGEFAAKAFVNADQEEFRDKSISLAGDELTFSEMKAIFEKKTGETLPTTYAWIAGLIQWLAKDFGYMMKWMRRDGFGVDVAGMRKRNPEMKDFETWLETESAWRKN</sequence>
<dbReference type="KEGG" id="pno:SNOG_12604"/>
<dbReference type="STRING" id="321614.Q0U6L0"/>
<dbReference type="InterPro" id="IPR008030">
    <property type="entry name" value="NmrA-like"/>
</dbReference>
<dbReference type="HOGENOM" id="CLU_007383_8_4_1"/>
<reference evidence="5" key="1">
    <citation type="journal article" date="2007" name="Plant Cell">
        <title>Dothideomycete-plant interactions illuminated by genome sequencing and EST analysis of the wheat pathogen Stagonospora nodorum.</title>
        <authorList>
            <person name="Hane J.K."/>
            <person name="Lowe R.G."/>
            <person name="Solomon P.S."/>
            <person name="Tan K.C."/>
            <person name="Schoch C.L."/>
            <person name="Spatafora J.W."/>
            <person name="Crous P.W."/>
            <person name="Kodira C."/>
            <person name="Birren B.W."/>
            <person name="Galagan J.E."/>
            <person name="Torriani S.F."/>
            <person name="McDonald B.A."/>
            <person name="Oliver R.P."/>
        </authorList>
    </citation>
    <scope>NUCLEOTIDE SEQUENCE [LARGE SCALE GENOMIC DNA]</scope>
    <source>
        <strain evidence="5">SN15 / ATCC MYA-4574 / FGSC 10173</strain>
    </source>
</reference>
<dbReference type="RefSeq" id="XP_001802825.1">
    <property type="nucleotide sequence ID" value="XM_001802773.1"/>
</dbReference>
<dbReference type="AlphaFoldDB" id="Q0U6L0"/>
<dbReference type="InterPro" id="IPR036291">
    <property type="entry name" value="NAD(P)-bd_dom_sf"/>
</dbReference>
<dbReference type="Gene3D" id="3.40.50.720">
    <property type="entry name" value="NAD(P)-binding Rossmann-like Domain"/>
    <property type="match status" value="1"/>
</dbReference>
<evidence type="ECO:0000256" key="1">
    <source>
        <dbReference type="ARBA" id="ARBA00006328"/>
    </source>
</evidence>
<dbReference type="PANTHER" id="PTHR42748:SF7">
    <property type="entry name" value="NMRA LIKE REDOX SENSOR 1-RELATED"/>
    <property type="match status" value="1"/>
</dbReference>
<organism evidence="4 5">
    <name type="scientific">Phaeosphaeria nodorum (strain SN15 / ATCC MYA-4574 / FGSC 10173)</name>
    <name type="common">Glume blotch fungus</name>
    <name type="synonym">Parastagonospora nodorum</name>
    <dbReference type="NCBI Taxonomy" id="321614"/>
    <lineage>
        <taxon>Eukaryota</taxon>
        <taxon>Fungi</taxon>
        <taxon>Dikarya</taxon>
        <taxon>Ascomycota</taxon>
        <taxon>Pezizomycotina</taxon>
        <taxon>Dothideomycetes</taxon>
        <taxon>Pleosporomycetidae</taxon>
        <taxon>Pleosporales</taxon>
        <taxon>Pleosporineae</taxon>
        <taxon>Phaeosphaeriaceae</taxon>
        <taxon>Parastagonospora</taxon>
    </lineage>
</organism>
<dbReference type="Proteomes" id="UP000001055">
    <property type="component" value="Unassembled WGS sequence"/>
</dbReference>
<evidence type="ECO:0000259" key="3">
    <source>
        <dbReference type="Pfam" id="PF05368"/>
    </source>
</evidence>
<dbReference type="PANTHER" id="PTHR42748">
    <property type="entry name" value="NITROGEN METABOLITE REPRESSION PROTEIN NMRA FAMILY MEMBER"/>
    <property type="match status" value="1"/>
</dbReference>
<keyword evidence="2" id="KW-0521">NADP</keyword>
<dbReference type="VEuPathDB" id="FungiDB:JI435_126040"/>
<dbReference type="InterPro" id="IPR051164">
    <property type="entry name" value="NmrA-like_oxidored"/>
</dbReference>
<dbReference type="eggNOG" id="ENOG502RXC9">
    <property type="taxonomic scope" value="Eukaryota"/>
</dbReference>
<name>Q0U6L0_PHANO</name>
<evidence type="ECO:0000256" key="2">
    <source>
        <dbReference type="ARBA" id="ARBA00022857"/>
    </source>
</evidence>
<evidence type="ECO:0000313" key="5">
    <source>
        <dbReference type="Proteomes" id="UP000001055"/>
    </source>
</evidence>
<evidence type="ECO:0000313" key="4">
    <source>
        <dbReference type="EMBL" id="EAT79902.2"/>
    </source>
</evidence>
<feature type="domain" description="NmrA-like" evidence="3">
    <location>
        <begin position="67"/>
        <end position="287"/>
    </location>
</feature>
<dbReference type="Pfam" id="PF05368">
    <property type="entry name" value="NmrA"/>
    <property type="match status" value="1"/>
</dbReference>
<comment type="similarity">
    <text evidence="1">Belongs to the NmrA-type oxidoreductase family.</text>
</comment>
<gene>
    <name evidence="4" type="ORF">SNOG_12604</name>
</gene>
<protein>
    <recommendedName>
        <fullName evidence="3">NmrA-like domain-containing protein</fullName>
    </recommendedName>
</protein>
<dbReference type="GeneID" id="5979736"/>
<accession>Q0U6L0</accession>
<proteinExistence type="inferred from homology"/>
<dbReference type="InParanoid" id="Q0U6L0"/>
<dbReference type="SUPFAM" id="SSF51735">
    <property type="entry name" value="NAD(P)-binding Rossmann-fold domains"/>
    <property type="match status" value="1"/>
</dbReference>